<sequence length="1076" mass="121184">MRLYCALFVLLAVSVYSADVEALSTAALDHDGHDQFLTPQNNFNGWVNPEDLKPMPQCVAQQDQSTWLDTMTKCTAKRCTSHFGFICTHHQWLTHLGCLSVAFSPDVIARYLPYCGRSILAKAQLYSWIRDITGREWLVEVGDTNELQNLSPASLAEGYSTVDVLKAAPGCLTGSVCSFSREPFQQVMASCGFTSASHHTGNAARPWEYNEPVRSMIALDSETVGYDLVQQHIKDGYYFDKGCFCSAFAVDFEEEPCSDSERLDWTKQRLWLNATCGSKSLPDNWTDALMTTQFAFIPLDNWRWPKCGADMPKEVTDLTDQCAADACKLDSSGYCQVTRAVDRKCFCQHISYDSCEGSCQIFETRIDYIRWLHDLCGGIQDWHGLPNNWRQLSAPTLTEMIPWQWALKPSKAPDITPNTQPGDIEATEACPSNQWKFGSFAIVNKATFIALLLCQRKRMLQSKNINSVEHSQPIYWAFKGILLATVQIFANLVCSVLVQKVPGYEEVPIIQLLLLWSSMPRLSWLAMFLLGLQQFGPKSLSAAASLLFAEILLQFLSAYYFLVTVYYGYEHNFYLGTVEIWVPAKIMYAGALMWLFTVIMAFAVSIRAMRKMEKSRGSVFTSLDISEEGMPPIIEYHNIRTGRMFHPATGRPRAPEEAPLIRDQSNRTSYDPLLVKPRLISLPHKPRLAELYAATTIFLLLLWIAQLLFWGGFIGLSSEEFCPPILGVLTAVWLTSSLVGTIIAFLLSNVKPVPPSPSKVSQTNSEENTVTLYTPSDTTWIRSALTTFLALIQLYGPGQTSEYGYKPASLALAFYDYSLCGDSFLMLFFSFICHLLCSQTAGTCTSDITVYLRYFNDLDSWSQDKLDNAKNAIEDFAEHIIQHLLLPRDINSQGFIARHVTGHTSSSTFFAIPYNRELDATTICFSRGRAEAEPRTRPAQDSEDNMDIDETLLRTEPTDQFEPLEIAHILPRSLATITTDNTELEATLQLLDILDPTMTRFIEDGQLNTLGNAGPYVEDLLRNMKGDSARADGPTNLRVMIRLWLGGWRDRLAVLIECLFLAFGFWVLYEIDRQND</sequence>
<protein>
    <submittedName>
        <fullName evidence="3">Uncharacterized protein</fullName>
    </submittedName>
</protein>
<feature type="transmembrane region" description="Helical" evidence="1">
    <location>
        <begin position="586"/>
        <end position="606"/>
    </location>
</feature>
<keyword evidence="1" id="KW-1133">Transmembrane helix</keyword>
<feature type="transmembrane region" description="Helical" evidence="1">
    <location>
        <begin position="725"/>
        <end position="747"/>
    </location>
</feature>
<feature type="transmembrane region" description="Helical" evidence="1">
    <location>
        <begin position="510"/>
        <end position="532"/>
    </location>
</feature>
<dbReference type="VEuPathDB" id="FungiDB:ASPNIDRAFT2_1134662"/>
<feature type="transmembrane region" description="Helical" evidence="1">
    <location>
        <begin position="544"/>
        <end position="566"/>
    </location>
</feature>
<keyword evidence="2" id="KW-0732">Signal</keyword>
<feature type="transmembrane region" description="Helical" evidence="1">
    <location>
        <begin position="691"/>
        <end position="713"/>
    </location>
</feature>
<dbReference type="AlphaFoldDB" id="A0A100IDY2"/>
<feature type="transmembrane region" description="Helical" evidence="1">
    <location>
        <begin position="1052"/>
        <end position="1069"/>
    </location>
</feature>
<dbReference type="EMBL" id="BCMY01000004">
    <property type="protein sequence ID" value="GAQ39493.1"/>
    <property type="molecule type" value="Genomic_DNA"/>
</dbReference>
<comment type="caution">
    <text evidence="3">The sequence shown here is derived from an EMBL/GenBank/DDBJ whole genome shotgun (WGS) entry which is preliminary data.</text>
</comment>
<evidence type="ECO:0000313" key="3">
    <source>
        <dbReference type="EMBL" id="GAQ39493.1"/>
    </source>
</evidence>
<evidence type="ECO:0000256" key="1">
    <source>
        <dbReference type="SAM" id="Phobius"/>
    </source>
</evidence>
<keyword evidence="1" id="KW-0812">Transmembrane</keyword>
<dbReference type="Proteomes" id="UP000068243">
    <property type="component" value="Unassembled WGS sequence"/>
</dbReference>
<gene>
    <name evidence="3" type="ORF">ABL_03162</name>
</gene>
<accession>A0A100IDY2</accession>
<dbReference type="VEuPathDB" id="FungiDB:An07g04360"/>
<dbReference type="OrthoDB" id="3525430at2759"/>
<reference evidence="4" key="1">
    <citation type="journal article" date="2016" name="Genome Announc.">
        <title>Draft genome sequence of Aspergillus niger strain An76.</title>
        <authorList>
            <person name="Gong W."/>
            <person name="Cheng Z."/>
            <person name="Zhang H."/>
            <person name="Liu L."/>
            <person name="Gao P."/>
            <person name="Wang L."/>
        </authorList>
    </citation>
    <scope>NUCLEOTIDE SEQUENCE [LARGE SCALE GENOMIC DNA]</scope>
    <source>
        <strain evidence="4">An76</strain>
    </source>
</reference>
<dbReference type="OMA" id="LWCSLPR"/>
<feature type="transmembrane region" description="Helical" evidence="1">
    <location>
        <begin position="435"/>
        <end position="454"/>
    </location>
</feature>
<organism evidence="3 4">
    <name type="scientific">Aspergillus niger</name>
    <dbReference type="NCBI Taxonomy" id="5061"/>
    <lineage>
        <taxon>Eukaryota</taxon>
        <taxon>Fungi</taxon>
        <taxon>Dikarya</taxon>
        <taxon>Ascomycota</taxon>
        <taxon>Pezizomycotina</taxon>
        <taxon>Eurotiomycetes</taxon>
        <taxon>Eurotiomycetidae</taxon>
        <taxon>Eurotiales</taxon>
        <taxon>Aspergillaceae</taxon>
        <taxon>Aspergillus</taxon>
        <taxon>Aspergillus subgen. Circumdati</taxon>
    </lineage>
</organism>
<dbReference type="VEuPathDB" id="FungiDB:M747DRAFT_338351"/>
<dbReference type="VEuPathDB" id="FungiDB:An12g06960"/>
<keyword evidence="1" id="KW-0472">Membrane</keyword>
<feature type="transmembrane region" description="Helical" evidence="1">
    <location>
        <begin position="474"/>
        <end position="498"/>
    </location>
</feature>
<feature type="chain" id="PRO_5007087335" evidence="2">
    <location>
        <begin position="18"/>
        <end position="1076"/>
    </location>
</feature>
<evidence type="ECO:0000313" key="4">
    <source>
        <dbReference type="Proteomes" id="UP000068243"/>
    </source>
</evidence>
<proteinExistence type="predicted"/>
<evidence type="ECO:0000256" key="2">
    <source>
        <dbReference type="SAM" id="SignalP"/>
    </source>
</evidence>
<dbReference type="VEuPathDB" id="FungiDB:ATCC64974_73510"/>
<name>A0A100IDY2_ASPNG</name>
<feature type="signal peptide" evidence="2">
    <location>
        <begin position="1"/>
        <end position="17"/>
    </location>
</feature>